<dbReference type="PANTHER" id="PTHR39159:SF1">
    <property type="entry name" value="UPF0374 PROTEIN YGAC"/>
    <property type="match status" value="1"/>
</dbReference>
<accession>A0ABT4CIP2</accession>
<dbReference type="Gene3D" id="2.40.380.10">
    <property type="entry name" value="FomD-like"/>
    <property type="match status" value="1"/>
</dbReference>
<dbReference type="Proteomes" id="UP001074726">
    <property type="component" value="Unassembled WGS sequence"/>
</dbReference>
<dbReference type="InterPro" id="IPR050212">
    <property type="entry name" value="Ntdp-like"/>
</dbReference>
<proteinExistence type="predicted"/>
<keyword evidence="4" id="KW-1185">Reference proteome</keyword>
<name>A0ABT4CIP2_9ACTN</name>
<protein>
    <submittedName>
        <fullName evidence="3">DUF402 domain-containing protein</fullName>
    </submittedName>
</protein>
<feature type="domain" description="DUF402" evidence="2">
    <location>
        <begin position="56"/>
        <end position="165"/>
    </location>
</feature>
<dbReference type="EMBL" id="JAPPUX010000008">
    <property type="protein sequence ID" value="MCY4728840.1"/>
    <property type="molecule type" value="Genomic_DNA"/>
</dbReference>
<dbReference type="InterPro" id="IPR007295">
    <property type="entry name" value="DUF402"/>
</dbReference>
<evidence type="ECO:0000256" key="1">
    <source>
        <dbReference type="ARBA" id="ARBA00022801"/>
    </source>
</evidence>
<dbReference type="SUPFAM" id="SSF159234">
    <property type="entry name" value="FomD-like"/>
    <property type="match status" value="1"/>
</dbReference>
<sequence>MAEPFAAGSDVRVREVLHGAEWASWDERVVGDDGLVLATVMPDGTPMAFPEHPVPHPWGHLEAWTGTSVLKLRRTHDWYSVWKFFDADGAFLHWYVNFETPVHRTADGVEVNDLQLDIVIAPDGDWRWKDVEHLAPSMTGNRITADELLATLDAAAEVADLLQRDDRWWAPWDGWALADGRIGT</sequence>
<dbReference type="Pfam" id="PF04167">
    <property type="entry name" value="DUF402"/>
    <property type="match status" value="1"/>
</dbReference>
<dbReference type="RefSeq" id="WP_268113916.1">
    <property type="nucleotide sequence ID" value="NZ_JAPPUX010000008.1"/>
</dbReference>
<dbReference type="InterPro" id="IPR035930">
    <property type="entry name" value="FomD-like_sf"/>
</dbReference>
<dbReference type="PANTHER" id="PTHR39159">
    <property type="match status" value="1"/>
</dbReference>
<evidence type="ECO:0000259" key="2">
    <source>
        <dbReference type="Pfam" id="PF04167"/>
    </source>
</evidence>
<evidence type="ECO:0000313" key="3">
    <source>
        <dbReference type="EMBL" id="MCY4728840.1"/>
    </source>
</evidence>
<keyword evidence="1" id="KW-0378">Hydrolase</keyword>
<reference evidence="3" key="1">
    <citation type="submission" date="2022-08" db="EMBL/GenBank/DDBJ databases">
        <title>Genome sequencing of Nocardioides sp. STR2.</title>
        <authorList>
            <person name="So Y."/>
        </authorList>
    </citation>
    <scope>NUCLEOTIDE SEQUENCE</scope>
    <source>
        <strain evidence="3">STR2</strain>
    </source>
</reference>
<evidence type="ECO:0000313" key="4">
    <source>
        <dbReference type="Proteomes" id="UP001074726"/>
    </source>
</evidence>
<gene>
    <name evidence="3" type="ORF">NYO98_21360</name>
</gene>
<comment type="caution">
    <text evidence="3">The sequence shown here is derived from an EMBL/GenBank/DDBJ whole genome shotgun (WGS) entry which is preliminary data.</text>
</comment>
<organism evidence="3 4">
    <name type="scientific">Nocardioides pini</name>
    <dbReference type="NCBI Taxonomy" id="2975053"/>
    <lineage>
        <taxon>Bacteria</taxon>
        <taxon>Bacillati</taxon>
        <taxon>Actinomycetota</taxon>
        <taxon>Actinomycetes</taxon>
        <taxon>Propionibacteriales</taxon>
        <taxon>Nocardioidaceae</taxon>
        <taxon>Nocardioides</taxon>
    </lineage>
</organism>